<dbReference type="GeneID" id="108677849"/>
<gene>
    <name evidence="10" type="primary">LOC108677849</name>
</gene>
<dbReference type="OMA" id="ENINDYH"/>
<dbReference type="InterPro" id="IPR009078">
    <property type="entry name" value="Ferritin-like_SF"/>
</dbReference>
<evidence type="ECO:0000313" key="10">
    <source>
        <dbReference type="RefSeq" id="XP_047735815.1"/>
    </source>
</evidence>
<keyword evidence="4 5" id="KW-0408">Iron</keyword>
<comment type="similarity">
    <text evidence="1 6">Belongs to the ferritin family.</text>
</comment>
<dbReference type="GO" id="GO:0006879">
    <property type="term" value="P:intracellular iron ion homeostasis"/>
    <property type="evidence" value="ECO:0007669"/>
    <property type="project" value="UniProtKB-KW"/>
</dbReference>
<dbReference type="GO" id="GO:0005737">
    <property type="term" value="C:cytoplasm"/>
    <property type="evidence" value="ECO:0007669"/>
    <property type="project" value="TreeGrafter"/>
</dbReference>
<dbReference type="CDD" id="cd01056">
    <property type="entry name" value="Euk_Ferritin"/>
    <property type="match status" value="1"/>
</dbReference>
<sequence length="218" mass="24491">MFPSLFMAALVATSVTAVSDPSSFNCDPPRSAPSSVCYVPDCTRRIAHHIQEELNAAFSYLYMAAHFDDDRIARHGLAKFLYESASEERQHAILMLEYLNKRGVLFNETYNLKTSDNEVFLPASCNEYRSLTIPIKTIKFLSQHQVTNSIYKIVEACGLDFHAADVFTDPILDEQHEGIRKLQGAIRTFKDMTDGHTHTSAGAMAEFMFDQKILANGL</sequence>
<protein>
    <recommendedName>
        <fullName evidence="6">Ferritin</fullName>
        <ecNumber evidence="6">1.16.3.1</ecNumber>
    </recommendedName>
</protein>
<dbReference type="GO" id="GO:0004322">
    <property type="term" value="F:ferroxidase activity"/>
    <property type="evidence" value="ECO:0007669"/>
    <property type="project" value="UniProtKB-EC"/>
</dbReference>
<feature type="signal peptide" evidence="7">
    <location>
        <begin position="1"/>
        <end position="17"/>
    </location>
</feature>
<evidence type="ECO:0000256" key="3">
    <source>
        <dbReference type="ARBA" id="ARBA00022723"/>
    </source>
</evidence>
<feature type="domain" description="Ferritin-like diiron" evidence="8">
    <location>
        <begin position="36"/>
        <end position="193"/>
    </location>
</feature>
<feature type="chain" id="PRO_5037813920" description="Ferritin" evidence="7">
    <location>
        <begin position="18"/>
        <end position="218"/>
    </location>
</feature>
<feature type="binding site" evidence="5">
    <location>
        <position position="88"/>
    </location>
    <ligand>
        <name>Fe cation</name>
        <dbReference type="ChEBI" id="CHEBI:24875"/>
        <label>1</label>
    </ligand>
</feature>
<feature type="binding site" evidence="5">
    <location>
        <position position="175"/>
    </location>
    <ligand>
        <name>Fe cation</name>
        <dbReference type="ChEBI" id="CHEBI:24875"/>
        <label>1</label>
    </ligand>
</feature>
<keyword evidence="6" id="KW-0560">Oxidoreductase</keyword>
<dbReference type="RefSeq" id="XP_047735815.1">
    <property type="nucleotide sequence ID" value="XM_047879859.1"/>
</dbReference>
<dbReference type="InterPro" id="IPR008331">
    <property type="entry name" value="Ferritin_DPS_dom"/>
</dbReference>
<comment type="function">
    <text evidence="6">Stores iron in a soluble, non-toxic, readily available form. Important for iron homeostasis. Iron is taken up in the ferrous form and deposited as ferric hydroxides after oxidation.</text>
</comment>
<proteinExistence type="inferred from homology"/>
<dbReference type="Gene3D" id="1.20.1260.10">
    <property type="match status" value="1"/>
</dbReference>
<accession>A0A979FHP3</accession>
<reference evidence="10" key="1">
    <citation type="submission" date="2025-08" db="UniProtKB">
        <authorList>
            <consortium name="RefSeq"/>
        </authorList>
    </citation>
    <scope>IDENTIFICATION</scope>
    <source>
        <tissue evidence="10">Whole organism</tissue>
    </source>
</reference>
<keyword evidence="7" id="KW-0732">Signal</keyword>
<evidence type="ECO:0000256" key="7">
    <source>
        <dbReference type="SAM" id="SignalP"/>
    </source>
</evidence>
<organism evidence="9 10">
    <name type="scientific">Hyalella azteca</name>
    <name type="common">Amphipod</name>
    <dbReference type="NCBI Taxonomy" id="294128"/>
    <lineage>
        <taxon>Eukaryota</taxon>
        <taxon>Metazoa</taxon>
        <taxon>Ecdysozoa</taxon>
        <taxon>Arthropoda</taxon>
        <taxon>Crustacea</taxon>
        <taxon>Multicrustacea</taxon>
        <taxon>Malacostraca</taxon>
        <taxon>Eumalacostraca</taxon>
        <taxon>Peracarida</taxon>
        <taxon>Amphipoda</taxon>
        <taxon>Senticaudata</taxon>
        <taxon>Talitrida</taxon>
        <taxon>Talitroidea</taxon>
        <taxon>Hyalellidae</taxon>
        <taxon>Hyalella</taxon>
    </lineage>
</organism>
<dbReference type="PANTHER" id="PTHR11431:SF43">
    <property type="entry name" value="FERRITIN"/>
    <property type="match status" value="1"/>
</dbReference>
<dbReference type="PANTHER" id="PTHR11431">
    <property type="entry name" value="FERRITIN"/>
    <property type="match status" value="1"/>
</dbReference>
<feature type="binding site" evidence="5">
    <location>
        <position position="53"/>
    </location>
    <ligand>
        <name>Fe cation</name>
        <dbReference type="ChEBI" id="CHEBI:24875"/>
        <label>1</label>
    </ligand>
</feature>
<dbReference type="GO" id="GO:0006826">
    <property type="term" value="P:iron ion transport"/>
    <property type="evidence" value="ECO:0007669"/>
    <property type="project" value="InterPro"/>
</dbReference>
<feature type="binding site" evidence="5">
    <location>
        <position position="91"/>
    </location>
    <ligand>
        <name>Fe cation</name>
        <dbReference type="ChEBI" id="CHEBI:24875"/>
        <label>1</label>
    </ligand>
</feature>
<dbReference type="GO" id="GO:0008199">
    <property type="term" value="F:ferric iron binding"/>
    <property type="evidence" value="ECO:0007669"/>
    <property type="project" value="InterPro"/>
</dbReference>
<dbReference type="PROSITE" id="PS50905">
    <property type="entry name" value="FERRITIN_LIKE"/>
    <property type="match status" value="1"/>
</dbReference>
<dbReference type="InterPro" id="IPR012347">
    <property type="entry name" value="Ferritin-like"/>
</dbReference>
<evidence type="ECO:0000256" key="1">
    <source>
        <dbReference type="ARBA" id="ARBA00007513"/>
    </source>
</evidence>
<evidence type="ECO:0000256" key="4">
    <source>
        <dbReference type="ARBA" id="ARBA00023004"/>
    </source>
</evidence>
<dbReference type="Proteomes" id="UP000694843">
    <property type="component" value="Unplaced"/>
</dbReference>
<dbReference type="InterPro" id="IPR001519">
    <property type="entry name" value="Ferritin"/>
</dbReference>
<evidence type="ECO:0000256" key="2">
    <source>
        <dbReference type="ARBA" id="ARBA00022434"/>
    </source>
</evidence>
<evidence type="ECO:0000259" key="8">
    <source>
        <dbReference type="PROSITE" id="PS50905"/>
    </source>
</evidence>
<dbReference type="OrthoDB" id="186462at2759"/>
<evidence type="ECO:0000313" key="9">
    <source>
        <dbReference type="Proteomes" id="UP000694843"/>
    </source>
</evidence>
<keyword evidence="3 5" id="KW-0479">Metal-binding</keyword>
<evidence type="ECO:0000256" key="5">
    <source>
        <dbReference type="PIRSR" id="PIRSR601519-1"/>
    </source>
</evidence>
<name>A0A979FHP3_HYAAZ</name>
<keyword evidence="9" id="KW-1185">Reference proteome</keyword>
<dbReference type="KEGG" id="hazt:108677849"/>
<comment type="catalytic activity">
    <reaction evidence="6">
        <text>4 Fe(2+) + O2 + 4 H(+) = 4 Fe(3+) + 2 H2O</text>
        <dbReference type="Rhea" id="RHEA:11148"/>
        <dbReference type="ChEBI" id="CHEBI:15377"/>
        <dbReference type="ChEBI" id="CHEBI:15378"/>
        <dbReference type="ChEBI" id="CHEBI:15379"/>
        <dbReference type="ChEBI" id="CHEBI:29033"/>
        <dbReference type="ChEBI" id="CHEBI:29034"/>
        <dbReference type="EC" id="1.16.3.1"/>
    </reaction>
</comment>
<dbReference type="SUPFAM" id="SSF47240">
    <property type="entry name" value="Ferritin-like"/>
    <property type="match status" value="1"/>
</dbReference>
<keyword evidence="2 6" id="KW-0409">Iron storage</keyword>
<evidence type="ECO:0000256" key="6">
    <source>
        <dbReference type="RuleBase" id="RU361145"/>
    </source>
</evidence>
<dbReference type="Pfam" id="PF00210">
    <property type="entry name" value="Ferritin"/>
    <property type="match status" value="1"/>
</dbReference>
<dbReference type="EC" id="1.16.3.1" evidence="6"/>
<dbReference type="AlphaFoldDB" id="A0A979FHP3"/>
<dbReference type="InterPro" id="IPR009040">
    <property type="entry name" value="Ferritin-like_diiron"/>
</dbReference>
<dbReference type="GO" id="GO:0008198">
    <property type="term" value="F:ferrous iron binding"/>
    <property type="evidence" value="ECO:0007669"/>
    <property type="project" value="TreeGrafter"/>
</dbReference>